<dbReference type="Proteomes" id="UP000198717">
    <property type="component" value="Unassembled WGS sequence"/>
</dbReference>
<reference evidence="4 5" key="1">
    <citation type="submission" date="2016-10" db="EMBL/GenBank/DDBJ databases">
        <authorList>
            <person name="Varghese N."/>
            <person name="Submissions S."/>
        </authorList>
    </citation>
    <scope>NUCLEOTIDE SEQUENCE [LARGE SCALE GENOMIC DNA]</scope>
    <source>
        <strain evidence="4 5">DSM 2260</strain>
    </source>
</reference>
<accession>A0A511HP63</accession>
<evidence type="ECO:0000313" key="6">
    <source>
        <dbReference type="Proteomes" id="UP000321224"/>
    </source>
</evidence>
<feature type="coiled-coil region" evidence="1">
    <location>
        <begin position="73"/>
        <end position="110"/>
    </location>
</feature>
<feature type="region of interest" description="Disordered" evidence="2">
    <location>
        <begin position="272"/>
        <end position="293"/>
    </location>
</feature>
<proteinExistence type="predicted"/>
<organism evidence="3 6">
    <name type="scientific">Myxococcus virescens</name>
    <dbReference type="NCBI Taxonomy" id="83456"/>
    <lineage>
        <taxon>Bacteria</taxon>
        <taxon>Pseudomonadati</taxon>
        <taxon>Myxococcota</taxon>
        <taxon>Myxococcia</taxon>
        <taxon>Myxococcales</taxon>
        <taxon>Cystobacterineae</taxon>
        <taxon>Myxococcaceae</taxon>
        <taxon>Myxococcus</taxon>
    </lineage>
</organism>
<protein>
    <submittedName>
        <fullName evidence="3">Uncharacterized protein</fullName>
    </submittedName>
</protein>
<dbReference type="AlphaFoldDB" id="A0A511HP63"/>
<gene>
    <name evidence="3" type="ORF">MVI01_71710</name>
    <name evidence="4" type="ORF">SAMN04488504_109301</name>
</gene>
<keyword evidence="5" id="KW-1185">Reference proteome</keyword>
<dbReference type="RefSeq" id="WP_090492065.1">
    <property type="nucleotide sequence ID" value="NZ_BJVY01000071.1"/>
</dbReference>
<evidence type="ECO:0000313" key="5">
    <source>
        <dbReference type="Proteomes" id="UP000198717"/>
    </source>
</evidence>
<comment type="caution">
    <text evidence="3">The sequence shown here is derived from an EMBL/GenBank/DDBJ whole genome shotgun (WGS) entry which is preliminary data.</text>
</comment>
<evidence type="ECO:0000256" key="2">
    <source>
        <dbReference type="SAM" id="MobiDB-lite"/>
    </source>
</evidence>
<dbReference type="Proteomes" id="UP000321224">
    <property type="component" value="Unassembled WGS sequence"/>
</dbReference>
<reference evidence="3 6" key="2">
    <citation type="submission" date="2019-07" db="EMBL/GenBank/DDBJ databases">
        <title>Whole genome shotgun sequence of Myxococcus virescens NBRC 100334.</title>
        <authorList>
            <person name="Hosoyama A."/>
            <person name="Uohara A."/>
            <person name="Ohji S."/>
            <person name="Ichikawa N."/>
        </authorList>
    </citation>
    <scope>NUCLEOTIDE SEQUENCE [LARGE SCALE GENOMIC DNA]</scope>
    <source>
        <strain evidence="3 6">NBRC 100334</strain>
    </source>
</reference>
<evidence type="ECO:0000313" key="3">
    <source>
        <dbReference type="EMBL" id="GEL75387.1"/>
    </source>
</evidence>
<evidence type="ECO:0000313" key="4">
    <source>
        <dbReference type="EMBL" id="SDE65709.1"/>
    </source>
</evidence>
<dbReference type="EMBL" id="BJVY01000071">
    <property type="protein sequence ID" value="GEL75387.1"/>
    <property type="molecule type" value="Genomic_DNA"/>
</dbReference>
<name>A0A511HP63_9BACT</name>
<sequence>MEAVQTDTPTIRFILEDTSEARRAYEALREAFDAQPGGPVVPMWEDLSLTARGAWRAATQERSQRVAIAEGMVGLLRKERDGLAQQVRALKDQLRLVEQVREEEAETRREQVRETKKEKSRVRELRSELDGPGGFREYQRLTVALLEKALEGLPELTADLHHPVWANRAAAAIQRLRAESSSKAPPADAVVVKEVGFAWPTDGRKGSPLFCLEVNRVPEHVEVDWSIRVASRPNVTGLITSVFDDEDVTPAFFVEWNKDFVAQVGDVLEFIPPPNDDEESAPQPTPAEVPAAA</sequence>
<keyword evidence="1" id="KW-0175">Coiled coil</keyword>
<dbReference type="EMBL" id="FNAJ01000009">
    <property type="protein sequence ID" value="SDE65709.1"/>
    <property type="molecule type" value="Genomic_DNA"/>
</dbReference>
<evidence type="ECO:0000256" key="1">
    <source>
        <dbReference type="SAM" id="Coils"/>
    </source>
</evidence>